<reference evidence="2 3" key="1">
    <citation type="submission" date="2020-07" db="EMBL/GenBank/DDBJ databases">
        <title>Sequencing the genomes of 1000 actinobacteria strains.</title>
        <authorList>
            <person name="Klenk H.-P."/>
        </authorList>
    </citation>
    <scope>NUCLEOTIDE SEQUENCE [LARGE SCALE GENOMIC DNA]</scope>
    <source>
        <strain evidence="2 3">DSM 22083</strain>
    </source>
</reference>
<proteinExistence type="predicted"/>
<dbReference type="InterPro" id="IPR017853">
    <property type="entry name" value="GH"/>
</dbReference>
<dbReference type="RefSeq" id="WP_179749163.1">
    <property type="nucleotide sequence ID" value="NZ_JACCBU010000001.1"/>
</dbReference>
<dbReference type="SUPFAM" id="SSF51445">
    <property type="entry name" value="(Trans)glycosidases"/>
    <property type="match status" value="1"/>
</dbReference>
<dbReference type="Proteomes" id="UP000569914">
    <property type="component" value="Unassembled WGS sequence"/>
</dbReference>
<keyword evidence="3" id="KW-1185">Reference proteome</keyword>
<evidence type="ECO:0000256" key="1">
    <source>
        <dbReference type="SAM" id="SignalP"/>
    </source>
</evidence>
<dbReference type="EMBL" id="JACCBU010000001">
    <property type="protein sequence ID" value="NYE70008.1"/>
    <property type="molecule type" value="Genomic_DNA"/>
</dbReference>
<keyword evidence="1" id="KW-0732">Signal</keyword>
<name>A0A7Y9I4A9_9ACTN</name>
<protein>
    <submittedName>
        <fullName evidence="2">Uncharacterized protein</fullName>
    </submittedName>
</protein>
<evidence type="ECO:0000313" key="2">
    <source>
        <dbReference type="EMBL" id="NYE70008.1"/>
    </source>
</evidence>
<accession>A0A7Y9I4A9</accession>
<feature type="signal peptide" evidence="1">
    <location>
        <begin position="1"/>
        <end position="28"/>
    </location>
</feature>
<gene>
    <name evidence="2" type="ORF">BKA15_001337</name>
</gene>
<comment type="caution">
    <text evidence="2">The sequence shown here is derived from an EMBL/GenBank/DDBJ whole genome shotgun (WGS) entry which is preliminary data.</text>
</comment>
<organism evidence="2 3">
    <name type="scientific">Microlunatus parietis</name>
    <dbReference type="NCBI Taxonomy" id="682979"/>
    <lineage>
        <taxon>Bacteria</taxon>
        <taxon>Bacillati</taxon>
        <taxon>Actinomycetota</taxon>
        <taxon>Actinomycetes</taxon>
        <taxon>Propionibacteriales</taxon>
        <taxon>Propionibacteriaceae</taxon>
        <taxon>Microlunatus</taxon>
    </lineage>
</organism>
<evidence type="ECO:0000313" key="3">
    <source>
        <dbReference type="Proteomes" id="UP000569914"/>
    </source>
</evidence>
<feature type="chain" id="PRO_5031085949" evidence="1">
    <location>
        <begin position="29"/>
        <end position="392"/>
    </location>
</feature>
<sequence>MPTPRTLTILTAVALALASSLGSGPAAAAGPDDHRAAARDPQGALGANFNERLALLNFDELELGRTQWVRGFYAMPWADDQPPADDPGIRNLLAARDRGYGTVLSLKFPFGNQAFPRPGTPEMAREKARVAKLLDTMMGRVDIMIIGNEPFIESRPEDRNETLNAFYEEIARQVINYRRNECGPDCPTQLYYGALNNLQKPEQQTPATDRWVRFAASQPDLLGVDIHPHIPRIEDSRPFVDYVLARLRPDQRFLATEFSLVHHWKAHLNDDAPADFLQRHGMPAGLKVWQVIGLAIEDPFPQAKWNDFLSSSPWYETRKNYICNQLAIFRDTGRFALGTYGYKQGPEMAENWGPDKAPWLLNSVFAPETVRTCEDGTTGRGYAWIGNFHRCG</sequence>
<dbReference type="AlphaFoldDB" id="A0A7Y9I4A9"/>